<keyword evidence="1" id="KW-1133">Transmembrane helix</keyword>
<gene>
    <name evidence="2" type="ORF">EC973_006194</name>
</gene>
<sequence>MSGFLAPTRRSLYQFLAIDPEIFPLIATVSVIFGAAGFVAGQKTTTVDSSKWVRLTPNGYPWSSDEDTGAIYKYKFYKYGDPGAETLAAPGAMVEHLVRVHAPKDKVPQQLLAE</sequence>
<dbReference type="OrthoDB" id="3141857at2759"/>
<dbReference type="InterPro" id="IPR039965">
    <property type="entry name" value="C3H7.08c"/>
</dbReference>
<dbReference type="AlphaFoldDB" id="A0A8H7BYY3"/>
<dbReference type="PANTHER" id="PTHR40466">
    <property type="entry name" value="EXPRESSED PROTEIN"/>
    <property type="match status" value="1"/>
</dbReference>
<dbReference type="Proteomes" id="UP000605846">
    <property type="component" value="Unassembled WGS sequence"/>
</dbReference>
<accession>A0A8H7BYY3</accession>
<dbReference type="EMBL" id="JABAYA010000038">
    <property type="protein sequence ID" value="KAF7728386.1"/>
    <property type="molecule type" value="Genomic_DNA"/>
</dbReference>
<feature type="transmembrane region" description="Helical" evidence="1">
    <location>
        <begin position="22"/>
        <end position="41"/>
    </location>
</feature>
<keyword evidence="1" id="KW-0472">Membrane</keyword>
<comment type="caution">
    <text evidence="2">The sequence shown here is derived from an EMBL/GenBank/DDBJ whole genome shotgun (WGS) entry which is preliminary data.</text>
</comment>
<proteinExistence type="predicted"/>
<keyword evidence="3" id="KW-1185">Reference proteome</keyword>
<keyword evidence="1" id="KW-0812">Transmembrane</keyword>
<reference evidence="2" key="1">
    <citation type="submission" date="2020-01" db="EMBL/GenBank/DDBJ databases">
        <title>Genome Sequencing of Three Apophysomyces-Like Fungal Strains Confirms a Novel Fungal Genus in the Mucoromycota with divergent Burkholderia-like Endosymbiotic Bacteria.</title>
        <authorList>
            <person name="Stajich J.E."/>
            <person name="Macias A.M."/>
            <person name="Carter-House D."/>
            <person name="Lovett B."/>
            <person name="Kasson L.R."/>
            <person name="Berry K."/>
            <person name="Grigoriev I."/>
            <person name="Chang Y."/>
            <person name="Spatafora J."/>
            <person name="Kasson M.T."/>
        </authorList>
    </citation>
    <scope>NUCLEOTIDE SEQUENCE</scope>
    <source>
        <strain evidence="2">NRRL A-21654</strain>
    </source>
</reference>
<organism evidence="2 3">
    <name type="scientific">Apophysomyces ossiformis</name>
    <dbReference type="NCBI Taxonomy" id="679940"/>
    <lineage>
        <taxon>Eukaryota</taxon>
        <taxon>Fungi</taxon>
        <taxon>Fungi incertae sedis</taxon>
        <taxon>Mucoromycota</taxon>
        <taxon>Mucoromycotina</taxon>
        <taxon>Mucoromycetes</taxon>
        <taxon>Mucorales</taxon>
        <taxon>Mucorineae</taxon>
        <taxon>Mucoraceae</taxon>
        <taxon>Apophysomyces</taxon>
    </lineage>
</organism>
<evidence type="ECO:0000313" key="3">
    <source>
        <dbReference type="Proteomes" id="UP000605846"/>
    </source>
</evidence>
<dbReference type="PANTHER" id="PTHR40466:SF1">
    <property type="entry name" value="FUNGAL PROTEIN"/>
    <property type="match status" value="1"/>
</dbReference>
<name>A0A8H7BYY3_9FUNG</name>
<evidence type="ECO:0000256" key="1">
    <source>
        <dbReference type="SAM" id="Phobius"/>
    </source>
</evidence>
<evidence type="ECO:0000313" key="2">
    <source>
        <dbReference type="EMBL" id="KAF7728386.1"/>
    </source>
</evidence>
<protein>
    <submittedName>
        <fullName evidence="2">Uncharacterized protein</fullName>
    </submittedName>
</protein>